<dbReference type="InterPro" id="IPR005379">
    <property type="entry name" value="FDM1-5/IDN2_XH"/>
</dbReference>
<keyword evidence="1" id="KW-0175">Coiled coil</keyword>
<evidence type="ECO:0000256" key="2">
    <source>
        <dbReference type="SAM" id="MobiDB-lite"/>
    </source>
</evidence>
<evidence type="ECO:0000256" key="1">
    <source>
        <dbReference type="SAM" id="Coils"/>
    </source>
</evidence>
<dbReference type="Proteomes" id="UP001497457">
    <property type="component" value="Unassembled WGS sequence"/>
</dbReference>
<evidence type="ECO:0000259" key="4">
    <source>
        <dbReference type="Pfam" id="PF03469"/>
    </source>
</evidence>
<dbReference type="PANTHER" id="PTHR21596">
    <property type="entry name" value="RIBONUCLEASE P SUBUNIT P38"/>
    <property type="match status" value="1"/>
</dbReference>
<dbReference type="Gene3D" id="3.30.70.2890">
    <property type="entry name" value="XS domain"/>
    <property type="match status" value="1"/>
</dbReference>
<feature type="compositionally biased region" description="Polar residues" evidence="2">
    <location>
        <begin position="84"/>
        <end position="96"/>
    </location>
</feature>
<gene>
    <name evidence="5" type="ORF">URODEC1_LOCUS120850</name>
</gene>
<feature type="region of interest" description="Disordered" evidence="2">
    <location>
        <begin position="83"/>
        <end position="103"/>
    </location>
</feature>
<evidence type="ECO:0000259" key="3">
    <source>
        <dbReference type="Pfam" id="PF03468"/>
    </source>
</evidence>
<evidence type="ECO:0008006" key="7">
    <source>
        <dbReference type="Google" id="ProtNLM"/>
    </source>
</evidence>
<sequence length="421" mass="48455">MGHDLGESSEFDDCEAKIYSGLISGVLKVKNGERYKYPFCRPERKGYCKIGGLLRHALIVAGAPINSSEKTTHSALVKHLKNSIGKSSEPQSQQASMEPRLPDNRGKKYVWPWMGVLVNVPTKWEDGRRVGDSASKLKEQLLHFYPLKNAMKSKHLKMAMLEQERAEENVLKRLEEQVREKKDILNKIEKLKGQLYKKKELEFDIQQIKGALDVRKHMPDGEGSKSKKEMDRLSKELKEKEKELDEMQSRTNHLIVKDKESNDMLTKAREELETGFHDLSTSGRAHIGIKVVGQLDPKLFLNACRQRPSEGDGEVHAGKLCSKWQAQINNSNWYPIKVVQVDGKEPERIIEDDAELRELKEEYGQEVYAAVTKALLEIDEYNGSARYCKRVVWNFKADRRATLKEGVQFIVKQWQTHKRKR</sequence>
<accession>A0ABC9GY73</accession>
<feature type="coiled-coil region" evidence="1">
    <location>
        <begin position="157"/>
        <end position="194"/>
    </location>
</feature>
<dbReference type="InterPro" id="IPR005380">
    <property type="entry name" value="XS_domain"/>
</dbReference>
<dbReference type="AlphaFoldDB" id="A0ABC9GY73"/>
<evidence type="ECO:0000313" key="6">
    <source>
        <dbReference type="Proteomes" id="UP001497457"/>
    </source>
</evidence>
<comment type="caution">
    <text evidence="5">The sequence shown here is derived from an EMBL/GenBank/DDBJ whole genome shotgun (WGS) entry which is preliminary data.</text>
</comment>
<evidence type="ECO:0000313" key="5">
    <source>
        <dbReference type="EMBL" id="CAM0147414.1"/>
    </source>
</evidence>
<dbReference type="Pfam" id="PF03469">
    <property type="entry name" value="XH"/>
    <property type="match status" value="1"/>
</dbReference>
<name>A0ABC9GY73_9POAL</name>
<dbReference type="InterPro" id="IPR038588">
    <property type="entry name" value="XS_domain_sf"/>
</dbReference>
<feature type="domain" description="XS" evidence="3">
    <location>
        <begin position="107"/>
        <end position="151"/>
    </location>
</feature>
<protein>
    <recommendedName>
        <fullName evidence="7">Factor of DNA methylation 1-5/IDN2 domain-containing protein</fullName>
    </recommendedName>
</protein>
<dbReference type="InterPro" id="IPR045177">
    <property type="entry name" value="FDM1-5/IDN2"/>
</dbReference>
<dbReference type="PANTHER" id="PTHR21596:SF3">
    <property type="entry name" value="FACTOR OF DNA METHYLATION 1-RELATED"/>
    <property type="match status" value="1"/>
</dbReference>
<dbReference type="EMBL" id="CAXIPR030000832">
    <property type="protein sequence ID" value="CAM0147414.1"/>
    <property type="molecule type" value="Genomic_DNA"/>
</dbReference>
<reference evidence="5" key="1">
    <citation type="submission" date="2024-10" db="EMBL/GenBank/DDBJ databases">
        <authorList>
            <person name="Ryan C."/>
        </authorList>
    </citation>
    <scope>NUCLEOTIDE SEQUENCE [LARGE SCALE GENOMIC DNA]</scope>
</reference>
<organism evidence="5 6">
    <name type="scientific">Urochloa decumbens</name>
    <dbReference type="NCBI Taxonomy" id="240449"/>
    <lineage>
        <taxon>Eukaryota</taxon>
        <taxon>Viridiplantae</taxon>
        <taxon>Streptophyta</taxon>
        <taxon>Embryophyta</taxon>
        <taxon>Tracheophyta</taxon>
        <taxon>Spermatophyta</taxon>
        <taxon>Magnoliopsida</taxon>
        <taxon>Liliopsida</taxon>
        <taxon>Poales</taxon>
        <taxon>Poaceae</taxon>
        <taxon>PACMAD clade</taxon>
        <taxon>Panicoideae</taxon>
        <taxon>Panicodae</taxon>
        <taxon>Paniceae</taxon>
        <taxon>Melinidinae</taxon>
        <taxon>Urochloa</taxon>
    </lineage>
</organism>
<keyword evidence="6" id="KW-1185">Reference proteome</keyword>
<dbReference type="Pfam" id="PF03468">
    <property type="entry name" value="XS"/>
    <property type="match status" value="1"/>
</dbReference>
<feature type="domain" description="Factor of DNA methylation 1-5/IDN2" evidence="4">
    <location>
        <begin position="290"/>
        <end position="420"/>
    </location>
</feature>
<feature type="region of interest" description="Disordered" evidence="2">
    <location>
        <begin position="216"/>
        <end position="248"/>
    </location>
</feature>
<proteinExistence type="predicted"/>